<dbReference type="RefSeq" id="WP_196836010.1">
    <property type="nucleotide sequence ID" value="NZ_JADOTZ010000001.1"/>
</dbReference>
<dbReference type="InterPro" id="IPR017946">
    <property type="entry name" value="PLC-like_Pdiesterase_TIM-brl"/>
</dbReference>
<protein>
    <submittedName>
        <fullName evidence="2">Glycerophosphoryl diester phosphodiesterase</fullName>
        <ecNumber evidence="2">3.1.4.46</ecNumber>
    </submittedName>
</protein>
<keyword evidence="3" id="KW-1185">Reference proteome</keyword>
<dbReference type="PANTHER" id="PTHR43805:SF1">
    <property type="entry name" value="GP-PDE DOMAIN-CONTAINING PROTEIN"/>
    <property type="match status" value="1"/>
</dbReference>
<gene>
    <name evidence="2" type="ORF">IW252_001514</name>
</gene>
<dbReference type="Pfam" id="PF03009">
    <property type="entry name" value="GDPD"/>
    <property type="match status" value="1"/>
</dbReference>
<dbReference type="PANTHER" id="PTHR43805">
    <property type="entry name" value="GLYCEROPHOSPHORYL DIESTER PHOSPHODIESTERASE"/>
    <property type="match status" value="1"/>
</dbReference>
<dbReference type="EMBL" id="JADOTZ010000001">
    <property type="protein sequence ID" value="MBG6084747.1"/>
    <property type="molecule type" value="Genomic_DNA"/>
</dbReference>
<dbReference type="PROSITE" id="PS51704">
    <property type="entry name" value="GP_PDE"/>
    <property type="match status" value="1"/>
</dbReference>
<dbReference type="Proteomes" id="UP000625033">
    <property type="component" value="Unassembled WGS sequence"/>
</dbReference>
<evidence type="ECO:0000313" key="2">
    <source>
        <dbReference type="EMBL" id="MBG6084747.1"/>
    </source>
</evidence>
<sequence length="267" mass="29568">MTGQKATQKIKAYAHRGYSPSGAENTLAAFGAAVLHGFRHVETDVRTTADGVLVVFHDEHVDRLTEGFGRVSELTYEQIATLRVAKQGKIPTFGELLAEFDDLNINVDLKDDAAVPLVAEALAEHQAHHRVVVASFSDQRRRRFTRYVAQRGMPAVRVTGGASLIAAFTALGWISAGPFQPWKLLLPQLRRLHALQVPVRQGPLPVITRGFVRRAHAAGLEVHAWVINDPRRMHQLLDRGVDAIMTDDAETLTRVYLARGIWPPATR</sequence>
<dbReference type="InterPro" id="IPR030395">
    <property type="entry name" value="GP_PDE_dom"/>
</dbReference>
<dbReference type="GO" id="GO:0006629">
    <property type="term" value="P:lipid metabolic process"/>
    <property type="evidence" value="ECO:0007669"/>
    <property type="project" value="InterPro"/>
</dbReference>
<name>A0A931DA42_9MICC</name>
<comment type="caution">
    <text evidence="2">The sequence shown here is derived from an EMBL/GenBank/DDBJ whole genome shotgun (WGS) entry which is preliminary data.</text>
</comment>
<dbReference type="GO" id="GO:0008889">
    <property type="term" value="F:glycerophosphodiester phosphodiesterase activity"/>
    <property type="evidence" value="ECO:0007669"/>
    <property type="project" value="UniProtKB-EC"/>
</dbReference>
<dbReference type="AlphaFoldDB" id="A0A931DA42"/>
<evidence type="ECO:0000313" key="3">
    <source>
        <dbReference type="Proteomes" id="UP000625033"/>
    </source>
</evidence>
<dbReference type="EC" id="3.1.4.46" evidence="2"/>
<evidence type="ECO:0000259" key="1">
    <source>
        <dbReference type="PROSITE" id="PS51704"/>
    </source>
</evidence>
<proteinExistence type="predicted"/>
<reference evidence="2" key="1">
    <citation type="submission" date="2020-11" db="EMBL/GenBank/DDBJ databases">
        <title>Sequencing the genomes of 1000 actinobacteria strains.</title>
        <authorList>
            <person name="Klenk H.-P."/>
        </authorList>
    </citation>
    <scope>NUCLEOTIDE SEQUENCE</scope>
    <source>
        <strain evidence="2">DSM 26152</strain>
    </source>
</reference>
<dbReference type="Gene3D" id="3.20.20.190">
    <property type="entry name" value="Phosphatidylinositol (PI) phosphodiesterase"/>
    <property type="match status" value="1"/>
</dbReference>
<accession>A0A931DA42</accession>
<keyword evidence="2" id="KW-0378">Hydrolase</keyword>
<organism evidence="2 3">
    <name type="scientific">Zhihengliuella flava</name>
    <dbReference type="NCBI Taxonomy" id="1285193"/>
    <lineage>
        <taxon>Bacteria</taxon>
        <taxon>Bacillati</taxon>
        <taxon>Actinomycetota</taxon>
        <taxon>Actinomycetes</taxon>
        <taxon>Micrococcales</taxon>
        <taxon>Micrococcaceae</taxon>
        <taxon>Zhihengliuella</taxon>
    </lineage>
</organism>
<dbReference type="SUPFAM" id="SSF51695">
    <property type="entry name" value="PLC-like phosphodiesterases"/>
    <property type="match status" value="1"/>
</dbReference>
<feature type="domain" description="GP-PDE" evidence="1">
    <location>
        <begin position="10"/>
        <end position="256"/>
    </location>
</feature>